<dbReference type="EC" id="6.3.2.6" evidence="8"/>
<keyword evidence="6 8" id="KW-0067">ATP-binding</keyword>
<dbReference type="EMBL" id="CP069362">
    <property type="protein sequence ID" value="WGS66109.1"/>
    <property type="molecule type" value="Genomic_DNA"/>
</dbReference>
<dbReference type="InterPro" id="IPR028923">
    <property type="entry name" value="SAICAR_synt/ADE2_N"/>
</dbReference>
<protein>
    <recommendedName>
        <fullName evidence="8">Phosphoribosylaminoimidazole-succinocarboxamide synthase</fullName>
        <ecNumber evidence="8">6.3.2.6</ecNumber>
    </recommendedName>
    <alternativeName>
        <fullName evidence="8">SAICAR synthetase</fullName>
    </alternativeName>
</protein>
<comment type="similarity">
    <text evidence="2 8">Belongs to the SAICAR synthetase family.</text>
</comment>
<comment type="pathway">
    <text evidence="1 8">Purine metabolism; IMP biosynthesis via de novo pathway; 5-amino-1-(5-phospho-D-ribosyl)imidazole-4-carboxamide from 5-amino-1-(5-phospho-D-ribosyl)imidazole-4-carboxylate: step 1/2.</text>
</comment>
<dbReference type="NCBIfam" id="TIGR00081">
    <property type="entry name" value="purC"/>
    <property type="match status" value="1"/>
</dbReference>
<dbReference type="CDD" id="cd01415">
    <property type="entry name" value="SAICAR_synt_PurC"/>
    <property type="match status" value="1"/>
</dbReference>
<keyword evidence="3 8" id="KW-0436">Ligase</keyword>
<dbReference type="InterPro" id="IPR033934">
    <property type="entry name" value="SAICAR_synt_PurC"/>
</dbReference>
<organism evidence="10 11">
    <name type="scientific">Marinitoga aeolica</name>
    <dbReference type="NCBI Taxonomy" id="2809031"/>
    <lineage>
        <taxon>Bacteria</taxon>
        <taxon>Thermotogati</taxon>
        <taxon>Thermotogota</taxon>
        <taxon>Thermotogae</taxon>
        <taxon>Petrotogales</taxon>
        <taxon>Petrotogaceae</taxon>
        <taxon>Marinitoga</taxon>
    </lineage>
</organism>
<keyword evidence="5 8" id="KW-0658">Purine biosynthesis</keyword>
<dbReference type="SUPFAM" id="SSF56104">
    <property type="entry name" value="SAICAR synthase-like"/>
    <property type="match status" value="1"/>
</dbReference>
<dbReference type="InterPro" id="IPR018236">
    <property type="entry name" value="SAICAR_synthetase_CS"/>
</dbReference>
<comment type="catalytic activity">
    <reaction evidence="7 8">
        <text>5-amino-1-(5-phospho-D-ribosyl)imidazole-4-carboxylate + L-aspartate + ATP = (2S)-2-[5-amino-1-(5-phospho-beta-D-ribosyl)imidazole-4-carboxamido]succinate + ADP + phosphate + 2 H(+)</text>
        <dbReference type="Rhea" id="RHEA:22628"/>
        <dbReference type="ChEBI" id="CHEBI:15378"/>
        <dbReference type="ChEBI" id="CHEBI:29991"/>
        <dbReference type="ChEBI" id="CHEBI:30616"/>
        <dbReference type="ChEBI" id="CHEBI:43474"/>
        <dbReference type="ChEBI" id="CHEBI:58443"/>
        <dbReference type="ChEBI" id="CHEBI:77657"/>
        <dbReference type="ChEBI" id="CHEBI:456216"/>
        <dbReference type="EC" id="6.3.2.6"/>
    </reaction>
</comment>
<dbReference type="PANTHER" id="PTHR43599:SF3">
    <property type="entry name" value="SI:DKEY-6E2.2"/>
    <property type="match status" value="1"/>
</dbReference>
<dbReference type="Proteomes" id="UP001232493">
    <property type="component" value="Chromosome"/>
</dbReference>
<dbReference type="HAMAP" id="MF_00137">
    <property type="entry name" value="SAICAR_synth"/>
    <property type="match status" value="1"/>
</dbReference>
<dbReference type="InterPro" id="IPR001636">
    <property type="entry name" value="SAICAR_synth"/>
</dbReference>
<name>A0ABY8PU05_9BACT</name>
<feature type="domain" description="SAICAR synthetase/ADE2 N-terminal" evidence="9">
    <location>
        <begin position="6"/>
        <end position="230"/>
    </location>
</feature>
<evidence type="ECO:0000256" key="8">
    <source>
        <dbReference type="HAMAP-Rule" id="MF_00137"/>
    </source>
</evidence>
<dbReference type="PROSITE" id="PS01058">
    <property type="entry name" value="SAICAR_SYNTHETASE_2"/>
    <property type="match status" value="1"/>
</dbReference>
<gene>
    <name evidence="8" type="primary">purC</name>
    <name evidence="10" type="ORF">JRV97_10080</name>
</gene>
<dbReference type="PANTHER" id="PTHR43599">
    <property type="entry name" value="MULTIFUNCTIONAL PROTEIN ADE2"/>
    <property type="match status" value="1"/>
</dbReference>
<evidence type="ECO:0000256" key="5">
    <source>
        <dbReference type="ARBA" id="ARBA00022755"/>
    </source>
</evidence>
<dbReference type="Gene3D" id="3.30.200.20">
    <property type="entry name" value="Phosphorylase Kinase, domain 1"/>
    <property type="match status" value="1"/>
</dbReference>
<evidence type="ECO:0000313" key="11">
    <source>
        <dbReference type="Proteomes" id="UP001232493"/>
    </source>
</evidence>
<evidence type="ECO:0000313" key="10">
    <source>
        <dbReference type="EMBL" id="WGS66109.1"/>
    </source>
</evidence>
<evidence type="ECO:0000256" key="2">
    <source>
        <dbReference type="ARBA" id="ARBA00010190"/>
    </source>
</evidence>
<dbReference type="InterPro" id="IPR050089">
    <property type="entry name" value="SAICAR_synthetase"/>
</dbReference>
<keyword evidence="4 8" id="KW-0547">Nucleotide-binding</keyword>
<evidence type="ECO:0000256" key="3">
    <source>
        <dbReference type="ARBA" id="ARBA00022598"/>
    </source>
</evidence>
<evidence type="ECO:0000256" key="6">
    <source>
        <dbReference type="ARBA" id="ARBA00022840"/>
    </source>
</evidence>
<sequence length="233" mass="27112">MKNLNLLYEGKAKKIYEKAPDEVVIYFKDDVTAFNGEKKDSIIGKGRINKKITTFFFEMLEEKGIPTHMISDIDENSFLAKKVKIIPLEVIVRNYTAGSFCRRYGIEKGIKLEKPIVEYSLKDDDLGDPMICRNVVLSLKLVEEKVLNKIEYYALKINDILSQFLESKNIILVDYKLEFGISNGKVYLADEISPDTCRFWDKETMESLDKDVYREDKGDLIDKYSEFLRRVEI</sequence>
<accession>A0ABY8PU05</accession>
<dbReference type="Gene3D" id="3.30.470.20">
    <property type="entry name" value="ATP-grasp fold, B domain"/>
    <property type="match status" value="1"/>
</dbReference>
<evidence type="ECO:0000256" key="1">
    <source>
        <dbReference type="ARBA" id="ARBA00004672"/>
    </source>
</evidence>
<evidence type="ECO:0000256" key="7">
    <source>
        <dbReference type="ARBA" id="ARBA00048475"/>
    </source>
</evidence>
<dbReference type="GO" id="GO:0004639">
    <property type="term" value="F:phosphoribosylaminoimidazolesuccinocarboxamide synthase activity"/>
    <property type="evidence" value="ECO:0007669"/>
    <property type="project" value="UniProtKB-EC"/>
</dbReference>
<proteinExistence type="inferred from homology"/>
<evidence type="ECO:0000256" key="4">
    <source>
        <dbReference type="ARBA" id="ARBA00022741"/>
    </source>
</evidence>
<reference evidence="10 11" key="1">
    <citation type="submission" date="2021-02" db="EMBL/GenBank/DDBJ databases">
        <title>Characterization of Marinitoga sp. nov. str. BP5-C20A.</title>
        <authorList>
            <person name="Erauso G."/>
            <person name="Postec A."/>
        </authorList>
    </citation>
    <scope>NUCLEOTIDE SEQUENCE [LARGE SCALE GENOMIC DNA]</scope>
    <source>
        <strain evidence="10 11">BP5-C20A</strain>
    </source>
</reference>
<evidence type="ECO:0000259" key="9">
    <source>
        <dbReference type="Pfam" id="PF01259"/>
    </source>
</evidence>
<dbReference type="PROSITE" id="PS01057">
    <property type="entry name" value="SAICAR_SYNTHETASE_1"/>
    <property type="match status" value="1"/>
</dbReference>
<keyword evidence="11" id="KW-1185">Reference proteome</keyword>
<dbReference type="Pfam" id="PF01259">
    <property type="entry name" value="SAICAR_synt"/>
    <property type="match status" value="1"/>
</dbReference>